<dbReference type="PANTHER" id="PTHR33164:SF106">
    <property type="entry name" value="TRANSCRIPTIONAL REGULATORY PROTEIN"/>
    <property type="match status" value="1"/>
</dbReference>
<dbReference type="Gene3D" id="1.10.10.10">
    <property type="entry name" value="Winged helix-like DNA-binding domain superfamily/Winged helix DNA-binding domain"/>
    <property type="match status" value="1"/>
</dbReference>
<comment type="caution">
    <text evidence="2">The sequence shown here is derived from an EMBL/GenBank/DDBJ whole genome shotgun (WGS) entry which is preliminary data.</text>
</comment>
<dbReference type="SUPFAM" id="SSF46785">
    <property type="entry name" value="Winged helix' DNA-binding domain"/>
    <property type="match status" value="1"/>
</dbReference>
<name>A0A8J3R0A2_9ACTN</name>
<evidence type="ECO:0000313" key="3">
    <source>
        <dbReference type="Proteomes" id="UP000642748"/>
    </source>
</evidence>
<dbReference type="RefSeq" id="WP_203922952.1">
    <property type="nucleotide sequence ID" value="NZ_BONZ01000081.1"/>
</dbReference>
<proteinExistence type="predicted"/>
<dbReference type="InterPro" id="IPR011991">
    <property type="entry name" value="ArsR-like_HTH"/>
</dbReference>
<feature type="domain" description="HTH marR-type" evidence="1">
    <location>
        <begin position="30"/>
        <end position="132"/>
    </location>
</feature>
<dbReference type="GO" id="GO:0006950">
    <property type="term" value="P:response to stress"/>
    <property type="evidence" value="ECO:0007669"/>
    <property type="project" value="TreeGrafter"/>
</dbReference>
<gene>
    <name evidence="2" type="ORF">Raf01_76710</name>
</gene>
<dbReference type="Pfam" id="PF12802">
    <property type="entry name" value="MarR_2"/>
    <property type="match status" value="1"/>
</dbReference>
<dbReference type="GO" id="GO:0003700">
    <property type="term" value="F:DNA-binding transcription factor activity"/>
    <property type="evidence" value="ECO:0007669"/>
    <property type="project" value="InterPro"/>
</dbReference>
<reference evidence="2" key="1">
    <citation type="submission" date="2021-01" db="EMBL/GenBank/DDBJ databases">
        <title>Whole genome shotgun sequence of Rugosimonospora africana NBRC 104875.</title>
        <authorList>
            <person name="Komaki H."/>
            <person name="Tamura T."/>
        </authorList>
    </citation>
    <scope>NUCLEOTIDE SEQUENCE</scope>
    <source>
        <strain evidence="2">NBRC 104875</strain>
    </source>
</reference>
<dbReference type="InterPro" id="IPR036390">
    <property type="entry name" value="WH_DNA-bd_sf"/>
</dbReference>
<dbReference type="PANTHER" id="PTHR33164">
    <property type="entry name" value="TRANSCRIPTIONAL REGULATOR, MARR FAMILY"/>
    <property type="match status" value="1"/>
</dbReference>
<evidence type="ECO:0000313" key="2">
    <source>
        <dbReference type="EMBL" id="GIH19499.1"/>
    </source>
</evidence>
<dbReference type="EMBL" id="BONZ01000081">
    <property type="protein sequence ID" value="GIH19499.1"/>
    <property type="molecule type" value="Genomic_DNA"/>
</dbReference>
<dbReference type="SMART" id="SM00347">
    <property type="entry name" value="HTH_MARR"/>
    <property type="match status" value="1"/>
</dbReference>
<dbReference type="InterPro" id="IPR036388">
    <property type="entry name" value="WH-like_DNA-bd_sf"/>
</dbReference>
<protein>
    <submittedName>
        <fullName evidence="2">MarR family transcriptional regulator</fullName>
    </submittedName>
</protein>
<dbReference type="AlphaFoldDB" id="A0A8J3R0A2"/>
<evidence type="ECO:0000259" key="1">
    <source>
        <dbReference type="SMART" id="SM00347"/>
    </source>
</evidence>
<dbReference type="Proteomes" id="UP000642748">
    <property type="component" value="Unassembled WGS sequence"/>
</dbReference>
<keyword evidence="3" id="KW-1185">Reference proteome</keyword>
<dbReference type="InterPro" id="IPR000835">
    <property type="entry name" value="HTH_MarR-typ"/>
</dbReference>
<organism evidence="2 3">
    <name type="scientific">Rugosimonospora africana</name>
    <dbReference type="NCBI Taxonomy" id="556532"/>
    <lineage>
        <taxon>Bacteria</taxon>
        <taxon>Bacillati</taxon>
        <taxon>Actinomycetota</taxon>
        <taxon>Actinomycetes</taxon>
        <taxon>Micromonosporales</taxon>
        <taxon>Micromonosporaceae</taxon>
        <taxon>Rugosimonospora</taxon>
    </lineage>
</organism>
<sequence>MAQGAASEDPVASELLGREFATAVVMFHEAVGRLLGLSAVERKCLDVLRRLGPVTAGTIGEHTGLTTGAVTGLMDRLEKAGYVERGRDPHDRRKVVVRLLPNERMDALLATAIGPFADEMTTMAAKYSDAERRTIADWVRGTTDVLVANTQRILNLDQP</sequence>
<dbReference type="CDD" id="cd00090">
    <property type="entry name" value="HTH_ARSR"/>
    <property type="match status" value="1"/>
</dbReference>
<dbReference type="InterPro" id="IPR039422">
    <property type="entry name" value="MarR/SlyA-like"/>
</dbReference>
<accession>A0A8J3R0A2</accession>